<accession>A0AAD4ZEG3</accession>
<gene>
    <name evidence="2" type="ORF">L3X38_010725</name>
</gene>
<sequence>MEDADGLMEEGSAGDEEQRKHEEVALDDIDRSFGSACAYKSRQSDDWVPMALLTRRRRPASRGLQGLLDNYLLELSWAWHPMNLR</sequence>
<evidence type="ECO:0000313" key="3">
    <source>
        <dbReference type="Proteomes" id="UP001054821"/>
    </source>
</evidence>
<feature type="compositionally biased region" description="Acidic residues" evidence="1">
    <location>
        <begin position="1"/>
        <end position="15"/>
    </location>
</feature>
<evidence type="ECO:0000313" key="2">
    <source>
        <dbReference type="EMBL" id="KAI5342849.1"/>
    </source>
</evidence>
<dbReference type="EMBL" id="JAJFAZ020000002">
    <property type="protein sequence ID" value="KAI5342849.1"/>
    <property type="molecule type" value="Genomic_DNA"/>
</dbReference>
<organism evidence="2 3">
    <name type="scientific">Prunus dulcis</name>
    <name type="common">Almond</name>
    <name type="synonym">Amygdalus dulcis</name>
    <dbReference type="NCBI Taxonomy" id="3755"/>
    <lineage>
        <taxon>Eukaryota</taxon>
        <taxon>Viridiplantae</taxon>
        <taxon>Streptophyta</taxon>
        <taxon>Embryophyta</taxon>
        <taxon>Tracheophyta</taxon>
        <taxon>Spermatophyta</taxon>
        <taxon>Magnoliopsida</taxon>
        <taxon>eudicotyledons</taxon>
        <taxon>Gunneridae</taxon>
        <taxon>Pentapetalae</taxon>
        <taxon>rosids</taxon>
        <taxon>fabids</taxon>
        <taxon>Rosales</taxon>
        <taxon>Rosaceae</taxon>
        <taxon>Amygdaloideae</taxon>
        <taxon>Amygdaleae</taxon>
        <taxon>Prunus</taxon>
    </lineage>
</organism>
<proteinExistence type="predicted"/>
<evidence type="ECO:0000256" key="1">
    <source>
        <dbReference type="SAM" id="MobiDB-lite"/>
    </source>
</evidence>
<comment type="caution">
    <text evidence="2">The sequence shown here is derived from an EMBL/GenBank/DDBJ whole genome shotgun (WGS) entry which is preliminary data.</text>
</comment>
<dbReference type="AlphaFoldDB" id="A0AAD4ZEG3"/>
<feature type="region of interest" description="Disordered" evidence="1">
    <location>
        <begin position="1"/>
        <end position="24"/>
    </location>
</feature>
<name>A0AAD4ZEG3_PRUDU</name>
<dbReference type="Proteomes" id="UP001054821">
    <property type="component" value="Chromosome 2"/>
</dbReference>
<reference evidence="2 3" key="1">
    <citation type="journal article" date="2022" name="G3 (Bethesda)">
        <title>Whole-genome sequence and methylome profiling of the almond [Prunus dulcis (Mill.) D.A. Webb] cultivar 'Nonpareil'.</title>
        <authorList>
            <person name="D'Amico-Willman K.M."/>
            <person name="Ouma W.Z."/>
            <person name="Meulia T."/>
            <person name="Sideli G.M."/>
            <person name="Gradziel T.M."/>
            <person name="Fresnedo-Ramirez J."/>
        </authorList>
    </citation>
    <scope>NUCLEOTIDE SEQUENCE [LARGE SCALE GENOMIC DNA]</scope>
    <source>
        <strain evidence="2">Clone GOH B32 T37-40</strain>
    </source>
</reference>
<protein>
    <submittedName>
        <fullName evidence="2">Uncharacterized protein</fullName>
    </submittedName>
</protein>
<keyword evidence="3" id="KW-1185">Reference proteome</keyword>